<dbReference type="PANTHER" id="PTHR30309">
    <property type="entry name" value="INNER MEMBRANE PROTEIN YGIH"/>
    <property type="match status" value="1"/>
</dbReference>
<dbReference type="GO" id="GO:0008654">
    <property type="term" value="P:phospholipid biosynthetic process"/>
    <property type="evidence" value="ECO:0007669"/>
    <property type="project" value="UniProtKB-UniRule"/>
</dbReference>
<evidence type="ECO:0000256" key="5">
    <source>
        <dbReference type="ARBA" id="ARBA00022989"/>
    </source>
</evidence>
<keyword evidence="8 10" id="KW-0594">Phospholipid biosynthesis</keyword>
<dbReference type="HAMAP" id="MF_01043">
    <property type="entry name" value="PlsY"/>
    <property type="match status" value="1"/>
</dbReference>
<dbReference type="NCBIfam" id="TIGR00023">
    <property type="entry name" value="glycerol-3-phosphate 1-O-acyltransferase PlsY"/>
    <property type="match status" value="1"/>
</dbReference>
<evidence type="ECO:0000256" key="4">
    <source>
        <dbReference type="ARBA" id="ARBA00022692"/>
    </source>
</evidence>
<comment type="similarity">
    <text evidence="10">Belongs to the PlsY family.</text>
</comment>
<dbReference type="GO" id="GO:0005886">
    <property type="term" value="C:plasma membrane"/>
    <property type="evidence" value="ECO:0007669"/>
    <property type="project" value="UniProtKB-SubCell"/>
</dbReference>
<keyword evidence="3 10" id="KW-0808">Transferase</keyword>
<dbReference type="EMBL" id="AZQP01000027">
    <property type="protein sequence ID" value="EYE88142.1"/>
    <property type="molecule type" value="Genomic_DNA"/>
</dbReference>
<dbReference type="GO" id="GO:0043772">
    <property type="term" value="F:acyl-phosphate glycerol-3-phosphate acyltransferase activity"/>
    <property type="evidence" value="ECO:0007669"/>
    <property type="project" value="UniProtKB-UniRule"/>
</dbReference>
<keyword evidence="2 10" id="KW-0444">Lipid biosynthesis</keyword>
<keyword evidence="11" id="KW-0012">Acyltransferase</keyword>
<accession>A0A017RU00</accession>
<dbReference type="STRING" id="1403537.Q428_09300"/>
<comment type="pathway">
    <text evidence="10">Lipid metabolism; phospholipid metabolism.</text>
</comment>
<proteinExistence type="inferred from homology"/>
<keyword evidence="7 10" id="KW-0472">Membrane</keyword>
<dbReference type="PANTHER" id="PTHR30309:SF0">
    <property type="entry name" value="GLYCEROL-3-PHOSPHATE ACYLTRANSFERASE-RELATED"/>
    <property type="match status" value="1"/>
</dbReference>
<comment type="caution">
    <text evidence="11">The sequence shown here is derived from an EMBL/GenBank/DDBJ whole genome shotgun (WGS) entry which is preliminary data.</text>
</comment>
<evidence type="ECO:0000256" key="6">
    <source>
        <dbReference type="ARBA" id="ARBA00023098"/>
    </source>
</evidence>
<name>A0A017RU00_9CLOT</name>
<evidence type="ECO:0000313" key="11">
    <source>
        <dbReference type="EMBL" id="EYE88142.1"/>
    </source>
</evidence>
<evidence type="ECO:0000256" key="9">
    <source>
        <dbReference type="ARBA" id="ARBA00023264"/>
    </source>
</evidence>
<dbReference type="Pfam" id="PF02660">
    <property type="entry name" value="G3P_acyltransf"/>
    <property type="match status" value="1"/>
</dbReference>
<feature type="transmembrane region" description="Helical" evidence="10">
    <location>
        <begin position="6"/>
        <end position="27"/>
    </location>
</feature>
<feature type="transmembrane region" description="Helical" evidence="10">
    <location>
        <begin position="151"/>
        <end position="176"/>
    </location>
</feature>
<dbReference type="AlphaFoldDB" id="A0A017RU00"/>
<dbReference type="Proteomes" id="UP000019681">
    <property type="component" value="Unassembled WGS sequence"/>
</dbReference>
<dbReference type="RefSeq" id="WP_035380159.1">
    <property type="nucleotide sequence ID" value="NZ_AZQP01000027.1"/>
</dbReference>
<keyword evidence="1 10" id="KW-1003">Cell membrane</keyword>
<comment type="subunit">
    <text evidence="10">Probably interacts with PlsX.</text>
</comment>
<organism evidence="11 12">
    <name type="scientific">Fervidicella metallireducens AeB</name>
    <dbReference type="NCBI Taxonomy" id="1403537"/>
    <lineage>
        <taxon>Bacteria</taxon>
        <taxon>Bacillati</taxon>
        <taxon>Bacillota</taxon>
        <taxon>Clostridia</taxon>
        <taxon>Eubacteriales</taxon>
        <taxon>Clostridiaceae</taxon>
        <taxon>Fervidicella</taxon>
    </lineage>
</organism>
<evidence type="ECO:0000313" key="12">
    <source>
        <dbReference type="Proteomes" id="UP000019681"/>
    </source>
</evidence>
<evidence type="ECO:0000256" key="1">
    <source>
        <dbReference type="ARBA" id="ARBA00022475"/>
    </source>
</evidence>
<evidence type="ECO:0000256" key="7">
    <source>
        <dbReference type="ARBA" id="ARBA00023136"/>
    </source>
</evidence>
<comment type="function">
    <text evidence="10">Catalyzes the transfer of an acyl group from acyl-phosphate (acyl-PO(4)) to glycerol-3-phosphate (G3P) to form lysophosphatidic acid (LPA). This enzyme utilizes acyl-phosphate as fatty acyl donor, but not acyl-CoA or acyl-ACP.</text>
</comment>
<keyword evidence="9 10" id="KW-1208">Phospholipid metabolism</keyword>
<evidence type="ECO:0000256" key="3">
    <source>
        <dbReference type="ARBA" id="ARBA00022679"/>
    </source>
</evidence>
<feature type="transmembrane region" description="Helical" evidence="10">
    <location>
        <begin position="52"/>
        <end position="72"/>
    </location>
</feature>
<dbReference type="OrthoDB" id="9777124at2"/>
<reference evidence="11 12" key="1">
    <citation type="journal article" date="2014" name="Genome Announc.">
        <title>Draft Genome Sequence of Fervidicella metallireducens Strain AeBT, an Iron-Reducing Thermoanaerobe from the Great Artesian Basin.</title>
        <authorList>
            <person name="Patel B.K."/>
        </authorList>
    </citation>
    <scope>NUCLEOTIDE SEQUENCE [LARGE SCALE GENOMIC DNA]</scope>
    <source>
        <strain evidence="11 12">AeB</strain>
    </source>
</reference>
<feature type="transmembrane region" description="Helical" evidence="10">
    <location>
        <begin position="78"/>
        <end position="97"/>
    </location>
</feature>
<keyword evidence="12" id="KW-1185">Reference proteome</keyword>
<comment type="subcellular location">
    <subcellularLocation>
        <location evidence="10">Cell membrane</location>
        <topology evidence="10">Multi-pass membrane protein</topology>
    </subcellularLocation>
</comment>
<dbReference type="SMART" id="SM01207">
    <property type="entry name" value="G3P_acyltransf"/>
    <property type="match status" value="1"/>
</dbReference>
<gene>
    <name evidence="10" type="primary">plsY</name>
    <name evidence="11" type="ORF">Q428_09300</name>
</gene>
<evidence type="ECO:0000256" key="10">
    <source>
        <dbReference type="HAMAP-Rule" id="MF_01043"/>
    </source>
</evidence>
<sequence length="194" mass="21491">MTTLLLVIFAYLIGSFPTGVIIGKVFFNTDIRNHGSKNIGATNAERILGKKAGFAVSIIDILKVFLPVFIYRKLTNDMNTSALIGIAGLLGHCYPIYLKFKGGKGVSSFLGIVFGLNFYVGIITLATWKVLKHITNYVSVSSMISCFISSFIFLYLNGPSVVFFTLFIGSIFIVYLHRTNIKRLLNGTENRVKK</sequence>
<dbReference type="InterPro" id="IPR003811">
    <property type="entry name" value="G3P_acylTferase_PlsY"/>
</dbReference>
<keyword evidence="4 10" id="KW-0812">Transmembrane</keyword>
<dbReference type="UniPathway" id="UPA00085"/>
<feature type="transmembrane region" description="Helical" evidence="10">
    <location>
        <begin position="109"/>
        <end position="131"/>
    </location>
</feature>
<comment type="catalytic activity">
    <reaction evidence="10">
        <text>an acyl phosphate + sn-glycerol 3-phosphate = a 1-acyl-sn-glycero-3-phosphate + phosphate</text>
        <dbReference type="Rhea" id="RHEA:34075"/>
        <dbReference type="ChEBI" id="CHEBI:43474"/>
        <dbReference type="ChEBI" id="CHEBI:57597"/>
        <dbReference type="ChEBI" id="CHEBI:57970"/>
        <dbReference type="ChEBI" id="CHEBI:59918"/>
        <dbReference type="EC" id="2.3.1.275"/>
    </reaction>
</comment>
<keyword evidence="5 10" id="KW-1133">Transmembrane helix</keyword>
<keyword evidence="6 10" id="KW-0443">Lipid metabolism</keyword>
<protein>
    <recommendedName>
        <fullName evidence="10">Glycerol-3-phosphate acyltransferase</fullName>
    </recommendedName>
    <alternativeName>
        <fullName evidence="10">Acyl-PO4 G3P acyltransferase</fullName>
    </alternativeName>
    <alternativeName>
        <fullName evidence="10">Acyl-phosphate--glycerol-3-phosphate acyltransferase</fullName>
    </alternativeName>
    <alternativeName>
        <fullName evidence="10">G3P acyltransferase</fullName>
        <shortName evidence="10">GPAT</shortName>
        <ecNumber evidence="10">2.3.1.275</ecNumber>
    </alternativeName>
    <alternativeName>
        <fullName evidence="10">Lysophosphatidic acid synthase</fullName>
        <shortName evidence="10">LPA synthase</shortName>
    </alternativeName>
</protein>
<evidence type="ECO:0000256" key="8">
    <source>
        <dbReference type="ARBA" id="ARBA00023209"/>
    </source>
</evidence>
<evidence type="ECO:0000256" key="2">
    <source>
        <dbReference type="ARBA" id="ARBA00022516"/>
    </source>
</evidence>
<dbReference type="EC" id="2.3.1.275" evidence="10"/>